<dbReference type="GO" id="GO:0008270">
    <property type="term" value="F:zinc ion binding"/>
    <property type="evidence" value="ECO:0007669"/>
    <property type="project" value="InterPro"/>
</dbReference>
<dbReference type="Proteomes" id="UP000593567">
    <property type="component" value="Unassembled WGS sequence"/>
</dbReference>
<dbReference type="PANTHER" id="PTHR37984">
    <property type="entry name" value="PROTEIN CBG26694"/>
    <property type="match status" value="1"/>
</dbReference>
<dbReference type="Gene3D" id="4.10.60.10">
    <property type="entry name" value="Zinc finger, CCHC-type"/>
    <property type="match status" value="1"/>
</dbReference>
<sequence>MATSSGSSVPVFGGKIETYVERLESYFEFHGTAEGKKKHVLIMGLSEAQCETLSSLTSPQKPKEKNYNDLVTLLESHFGMATNKMVERAKFRGVRRTDSESVTDYVVRLRTQARTCEFGTMLDENLLEQFCIGVNSKAVRDRVAAMATEQQNNLKEVIKVALQVEVHEKIDKSSNNDQPETVGAVSHVRSKVKPNQKCFRCSKFGHMSYSKECPAISRSCNDCKKKGHYAGSRFCKGKSFKENVNTVENPSEAHTVWKDDSNYLFTVQRISTQIPKCNLSILGETVQFIIDTGACANIIDIETYNKLKQTGQITLESIDQQGLLAYGSVKQLDILGKFCADVYCNSKHAKAEFYVFNGVAKCLLSFKTTTSLSLISCSDNVVCSVLPEAPKEVTDSFPEVFQGLEKLRGYTAKFHIDENTQPVAQSVGSQNEVKLDGLVENDANPLSRIITRLDYVPLIDTVVGDSFAESVAKESLPIALSWGDVVAKSKQCNEIQQLVNAIQDNDFSSCSIGYKAASGELSEVQNVVLRNNRIVVPECFHNHVIQLAHESHQGIVKAKQRLRSKVWWPGLDKQAELHCRQCIDCMSVAKPDPPLRKPPDIYGD</sequence>
<dbReference type="PANTHER" id="PTHR37984:SF5">
    <property type="entry name" value="PROTEIN NYNRIN-LIKE"/>
    <property type="match status" value="1"/>
</dbReference>
<reference evidence="3" key="1">
    <citation type="submission" date="2020-06" db="EMBL/GenBank/DDBJ databases">
        <title>Draft genome of Bugula neritina, a colonial animal packing powerful symbionts and potential medicines.</title>
        <authorList>
            <person name="Rayko M."/>
        </authorList>
    </citation>
    <scope>NUCLEOTIDE SEQUENCE [LARGE SCALE GENOMIC DNA]</scope>
    <source>
        <strain evidence="3">Kwan_BN1</strain>
    </source>
</reference>
<gene>
    <name evidence="3" type="ORF">EB796_009962</name>
</gene>
<dbReference type="InterPro" id="IPR050951">
    <property type="entry name" value="Retrovirus_Pol_polyprotein"/>
</dbReference>
<evidence type="ECO:0000313" key="3">
    <source>
        <dbReference type="EMBL" id="KAF6031755.1"/>
    </source>
</evidence>
<dbReference type="Pfam" id="PF17921">
    <property type="entry name" value="Integrase_H2C2"/>
    <property type="match status" value="1"/>
</dbReference>
<dbReference type="FunFam" id="1.10.340.70:FF:000004">
    <property type="entry name" value="Retrovirus-related Pol polyprotein from transposon 297-like Protein"/>
    <property type="match status" value="1"/>
</dbReference>
<organism evidence="3 4">
    <name type="scientific">Bugula neritina</name>
    <name type="common">Brown bryozoan</name>
    <name type="synonym">Sertularia neritina</name>
    <dbReference type="NCBI Taxonomy" id="10212"/>
    <lineage>
        <taxon>Eukaryota</taxon>
        <taxon>Metazoa</taxon>
        <taxon>Spiralia</taxon>
        <taxon>Lophotrochozoa</taxon>
        <taxon>Bryozoa</taxon>
        <taxon>Gymnolaemata</taxon>
        <taxon>Cheilostomatida</taxon>
        <taxon>Flustrina</taxon>
        <taxon>Buguloidea</taxon>
        <taxon>Bugulidae</taxon>
        <taxon>Bugula</taxon>
    </lineage>
</organism>
<dbReference type="SUPFAM" id="SSF57756">
    <property type="entry name" value="Retrovirus zinc finger-like domains"/>
    <property type="match status" value="1"/>
</dbReference>
<evidence type="ECO:0000259" key="1">
    <source>
        <dbReference type="Pfam" id="PF03732"/>
    </source>
</evidence>
<dbReference type="AlphaFoldDB" id="A0A7J7K0Q1"/>
<keyword evidence="4" id="KW-1185">Reference proteome</keyword>
<comment type="caution">
    <text evidence="3">The sequence shown here is derived from an EMBL/GenBank/DDBJ whole genome shotgun (WGS) entry which is preliminary data.</text>
</comment>
<dbReference type="Pfam" id="PF03732">
    <property type="entry name" value="Retrotrans_gag"/>
    <property type="match status" value="1"/>
</dbReference>
<dbReference type="InterPro" id="IPR041588">
    <property type="entry name" value="Integrase_H2C2"/>
</dbReference>
<dbReference type="Gene3D" id="1.10.340.70">
    <property type="match status" value="1"/>
</dbReference>
<evidence type="ECO:0000313" key="4">
    <source>
        <dbReference type="Proteomes" id="UP000593567"/>
    </source>
</evidence>
<proteinExistence type="predicted"/>
<feature type="domain" description="Retrotransposon gag" evidence="1">
    <location>
        <begin position="52"/>
        <end position="135"/>
    </location>
</feature>
<protein>
    <submittedName>
        <fullName evidence="3">Uncharacterized protein</fullName>
    </submittedName>
</protein>
<dbReference type="InterPro" id="IPR005162">
    <property type="entry name" value="Retrotrans_gag_dom"/>
</dbReference>
<dbReference type="EMBL" id="VXIV02001571">
    <property type="protein sequence ID" value="KAF6031755.1"/>
    <property type="molecule type" value="Genomic_DNA"/>
</dbReference>
<accession>A0A7J7K0Q1</accession>
<dbReference type="GO" id="GO:0003676">
    <property type="term" value="F:nucleic acid binding"/>
    <property type="evidence" value="ECO:0007669"/>
    <property type="project" value="InterPro"/>
</dbReference>
<feature type="domain" description="Integrase zinc-binding" evidence="2">
    <location>
        <begin position="536"/>
        <end position="588"/>
    </location>
</feature>
<dbReference type="InterPro" id="IPR036875">
    <property type="entry name" value="Znf_CCHC_sf"/>
</dbReference>
<name>A0A7J7K0Q1_BUGNE</name>
<evidence type="ECO:0000259" key="2">
    <source>
        <dbReference type="Pfam" id="PF17921"/>
    </source>
</evidence>
<dbReference type="OrthoDB" id="6280301at2759"/>